<gene>
    <name evidence="2" type="ORF">G8759_31480</name>
</gene>
<feature type="transmembrane region" description="Helical" evidence="1">
    <location>
        <begin position="42"/>
        <end position="61"/>
    </location>
</feature>
<keyword evidence="3" id="KW-1185">Reference proteome</keyword>
<dbReference type="Proteomes" id="UP000501802">
    <property type="component" value="Chromosome"/>
</dbReference>
<dbReference type="EMBL" id="CP050063">
    <property type="protein sequence ID" value="QIP16843.1"/>
    <property type="molecule type" value="Genomic_DNA"/>
</dbReference>
<evidence type="ECO:0000256" key="1">
    <source>
        <dbReference type="SAM" id="Phobius"/>
    </source>
</evidence>
<feature type="transmembrane region" description="Helical" evidence="1">
    <location>
        <begin position="67"/>
        <end position="89"/>
    </location>
</feature>
<sequence>MEDLTSKIRIDCWNNALDCLGFSYIYSKKISKIEVWLRWSKALGLIIPVALGGMVSTYYTNKEIMDWALLIASPIAIAQLIVSSYLIAVGSDEKLTSYMGKSAEYSLLRGEFEQLAKYPIANSDEYKHKFEILSERASGIGKGNYEVTDPEKRMGMRYGLREFNRECVQCKTVPYSMKATECDVCGNF</sequence>
<proteinExistence type="predicted"/>
<dbReference type="NCBIfam" id="TIGR04402">
    <property type="entry name" value="mob_CxxC_CxxC"/>
    <property type="match status" value="1"/>
</dbReference>
<organism evidence="2 3">
    <name type="scientific">Spirosoma aureum</name>
    <dbReference type="NCBI Taxonomy" id="2692134"/>
    <lineage>
        <taxon>Bacteria</taxon>
        <taxon>Pseudomonadati</taxon>
        <taxon>Bacteroidota</taxon>
        <taxon>Cytophagia</taxon>
        <taxon>Cytophagales</taxon>
        <taxon>Cytophagaceae</taxon>
        <taxon>Spirosoma</taxon>
    </lineage>
</organism>
<keyword evidence="1" id="KW-1133">Transmembrane helix</keyword>
<keyword evidence="1" id="KW-0472">Membrane</keyword>
<dbReference type="AlphaFoldDB" id="A0A6G9AXC0"/>
<evidence type="ECO:0000313" key="2">
    <source>
        <dbReference type="EMBL" id="QIP16843.1"/>
    </source>
</evidence>
<dbReference type="InterPro" id="IPR030914">
    <property type="entry name" value="Mob_CxxC_CxxC"/>
</dbReference>
<evidence type="ECO:0008006" key="4">
    <source>
        <dbReference type="Google" id="ProtNLM"/>
    </source>
</evidence>
<accession>A0A6G9AXC0</accession>
<reference evidence="2 3" key="1">
    <citation type="submission" date="2020-03" db="EMBL/GenBank/DDBJ databases">
        <authorList>
            <person name="Kim M.K."/>
        </authorList>
    </citation>
    <scope>NUCLEOTIDE SEQUENCE [LARGE SCALE GENOMIC DNA]</scope>
    <source>
        <strain evidence="2 3">BT328</strain>
    </source>
</reference>
<dbReference type="RefSeq" id="WP_167217124.1">
    <property type="nucleotide sequence ID" value="NZ_CP050063.1"/>
</dbReference>
<name>A0A6G9AXC0_9BACT</name>
<evidence type="ECO:0000313" key="3">
    <source>
        <dbReference type="Proteomes" id="UP000501802"/>
    </source>
</evidence>
<protein>
    <recommendedName>
        <fullName evidence="4">SLATT domain-containing protein</fullName>
    </recommendedName>
</protein>
<dbReference type="KEGG" id="spib:G8759_31480"/>
<keyword evidence="1" id="KW-0812">Transmembrane</keyword>